<dbReference type="InterPro" id="IPR015500">
    <property type="entry name" value="Peptidase_S8_subtilisin-rel"/>
</dbReference>
<evidence type="ECO:0000259" key="7">
    <source>
        <dbReference type="Pfam" id="PF22148"/>
    </source>
</evidence>
<comment type="similarity">
    <text evidence="1">Belongs to the peptidase S8 family.</text>
</comment>
<feature type="region of interest" description="Disordered" evidence="5">
    <location>
        <begin position="600"/>
        <end position="641"/>
    </location>
</feature>
<dbReference type="PANTHER" id="PTHR43806:SF11">
    <property type="entry name" value="CEREVISIN-RELATED"/>
    <property type="match status" value="1"/>
</dbReference>
<keyword evidence="3" id="KW-0378">Hydrolase</keyword>
<dbReference type="Gene3D" id="3.40.50.200">
    <property type="entry name" value="Peptidase S8/S53 domain"/>
    <property type="match status" value="2"/>
</dbReference>
<proteinExistence type="inferred from homology"/>
<dbReference type="InterPro" id="IPR023828">
    <property type="entry name" value="Peptidase_S8_Ser-AS"/>
</dbReference>
<dbReference type="InterPro" id="IPR054399">
    <property type="entry name" value="Fervidolysin-like_N_prodom"/>
</dbReference>
<dbReference type="PROSITE" id="PS00137">
    <property type="entry name" value="SUBTILASE_HIS"/>
    <property type="match status" value="1"/>
</dbReference>
<dbReference type="Pfam" id="PF22148">
    <property type="entry name" value="Fervidolysin_NPro-like"/>
    <property type="match status" value="1"/>
</dbReference>
<comment type="caution">
    <text evidence="8">The sequence shown here is derived from an EMBL/GenBank/DDBJ whole genome shotgun (WGS) entry which is preliminary data.</text>
</comment>
<evidence type="ECO:0000256" key="4">
    <source>
        <dbReference type="ARBA" id="ARBA00022825"/>
    </source>
</evidence>
<reference evidence="8" key="1">
    <citation type="journal article" date="2015" name="Nature">
        <title>Complex archaea that bridge the gap between prokaryotes and eukaryotes.</title>
        <authorList>
            <person name="Spang A."/>
            <person name="Saw J.H."/>
            <person name="Jorgensen S.L."/>
            <person name="Zaremba-Niedzwiedzka K."/>
            <person name="Martijn J."/>
            <person name="Lind A.E."/>
            <person name="van Eijk R."/>
            <person name="Schleper C."/>
            <person name="Guy L."/>
            <person name="Ettema T.J."/>
        </authorList>
    </citation>
    <scope>NUCLEOTIDE SEQUENCE</scope>
</reference>
<name>A0A0F9G070_9ZZZZ</name>
<keyword evidence="2" id="KW-0645">Protease</keyword>
<evidence type="ECO:0000313" key="8">
    <source>
        <dbReference type="EMBL" id="KKL91993.1"/>
    </source>
</evidence>
<dbReference type="GO" id="GO:0006508">
    <property type="term" value="P:proteolysis"/>
    <property type="evidence" value="ECO:0007669"/>
    <property type="project" value="UniProtKB-KW"/>
</dbReference>
<dbReference type="PROSITE" id="PS00136">
    <property type="entry name" value="SUBTILASE_ASP"/>
    <property type="match status" value="1"/>
</dbReference>
<feature type="compositionally biased region" description="Pro residues" evidence="5">
    <location>
        <begin position="605"/>
        <end position="623"/>
    </location>
</feature>
<dbReference type="PANTHER" id="PTHR43806">
    <property type="entry name" value="PEPTIDASE S8"/>
    <property type="match status" value="1"/>
</dbReference>
<feature type="domain" description="Peptidase S8/S53" evidence="6">
    <location>
        <begin position="170"/>
        <end position="593"/>
    </location>
</feature>
<evidence type="ECO:0000256" key="2">
    <source>
        <dbReference type="ARBA" id="ARBA00022670"/>
    </source>
</evidence>
<evidence type="ECO:0000256" key="3">
    <source>
        <dbReference type="ARBA" id="ARBA00022801"/>
    </source>
</evidence>
<dbReference type="InterPro" id="IPR000209">
    <property type="entry name" value="Peptidase_S8/S53_dom"/>
</dbReference>
<organism evidence="8">
    <name type="scientific">marine sediment metagenome</name>
    <dbReference type="NCBI Taxonomy" id="412755"/>
    <lineage>
        <taxon>unclassified sequences</taxon>
        <taxon>metagenomes</taxon>
        <taxon>ecological metagenomes</taxon>
    </lineage>
</organism>
<dbReference type="GO" id="GO:0004252">
    <property type="term" value="F:serine-type endopeptidase activity"/>
    <property type="evidence" value="ECO:0007669"/>
    <property type="project" value="InterPro"/>
</dbReference>
<keyword evidence="4" id="KW-0720">Serine protease</keyword>
<accession>A0A0F9G070</accession>
<dbReference type="PRINTS" id="PR00723">
    <property type="entry name" value="SUBTILISIN"/>
</dbReference>
<sequence length="682" mass="71819">MVFKKFVAIIVSAAFVVSNIVPAIATPVRFSAREKASMVEIPDYKPGEVIVKYKKNTSSVSQARIKKDAGVKKTIKKLDLDSKNNPVLLELKQNVDVEDAVDELEKEPLVEYAEPNYLAKSTFTPNDPSLANQWGFNNTGQTISGSVGVVDADIDALEAWDVEQGGTSPVTVAVIDSGIDTTHPDLSSNLWENPGEIADNDIDDDSNGYVDDVNGYNFAGISQYSINNSWKLGSASTTQAFAQSIQGTGEELTHIGLALAKTGSPAANITVSLRSTIDGADLASFTITPAEMSTYASLEYKALSSSQTLTNGTTYYIVASTTNNDVSNYFLIYDNTSLAINYNPDPYKEGIEYNFNGSAWESNPNDDLYFVTNANSFPRDDNGHGTHVSGIIGATTNNNTGVAGTSPGAKIMALKAGASSGSLYTSDIIEAINYAKDNGADIINMSFGSTGFSAAQSDALTNAYNAGVTLFASSGNSYTSTMSYPAGMTNVIGVGSTTNKNLKSSFSTYNSSVDISAPGSSIYATMPTYPVAINGQNYAYLSGTSMASPMAAGVGALVLSKNSSLTPSQVQSRLETTAEDLGTIGRDDSFGNGRVNAYNAVTSTVPPPRTPDPPVSSPTPAPAPDTTAPSTPSISSSTHPYSSRYYSNVNPIFSYLSTDASGIGGYSFTLNRTSTTIPDTTI</sequence>
<feature type="domain" description="Fervidolysin-like N-terminal prodomain" evidence="7">
    <location>
        <begin position="42"/>
        <end position="116"/>
    </location>
</feature>
<evidence type="ECO:0000256" key="1">
    <source>
        <dbReference type="ARBA" id="ARBA00011073"/>
    </source>
</evidence>
<dbReference type="EMBL" id="LAZR01019587">
    <property type="protein sequence ID" value="KKL91993.1"/>
    <property type="molecule type" value="Genomic_DNA"/>
</dbReference>
<dbReference type="InterPro" id="IPR036852">
    <property type="entry name" value="Peptidase_S8/S53_dom_sf"/>
</dbReference>
<gene>
    <name evidence="8" type="ORF">LCGC14_1889150</name>
</gene>
<dbReference type="SUPFAM" id="SSF52743">
    <property type="entry name" value="Subtilisin-like"/>
    <property type="match status" value="2"/>
</dbReference>
<evidence type="ECO:0000256" key="5">
    <source>
        <dbReference type="SAM" id="MobiDB-lite"/>
    </source>
</evidence>
<feature type="compositionally biased region" description="Low complexity" evidence="5">
    <location>
        <begin position="624"/>
        <end position="641"/>
    </location>
</feature>
<dbReference type="InterPro" id="IPR050131">
    <property type="entry name" value="Peptidase_S8_subtilisin-like"/>
</dbReference>
<evidence type="ECO:0000259" key="6">
    <source>
        <dbReference type="Pfam" id="PF00082"/>
    </source>
</evidence>
<dbReference type="InterPro" id="IPR023827">
    <property type="entry name" value="Peptidase_S8_Asp-AS"/>
</dbReference>
<dbReference type="AlphaFoldDB" id="A0A0F9G070"/>
<dbReference type="Pfam" id="PF00082">
    <property type="entry name" value="Peptidase_S8"/>
    <property type="match status" value="1"/>
</dbReference>
<protein>
    <submittedName>
        <fullName evidence="8">Uncharacterized protein</fullName>
    </submittedName>
</protein>
<dbReference type="InterPro" id="IPR022398">
    <property type="entry name" value="Peptidase_S8_His-AS"/>
</dbReference>
<dbReference type="PROSITE" id="PS51892">
    <property type="entry name" value="SUBTILASE"/>
    <property type="match status" value="1"/>
</dbReference>
<feature type="non-terminal residue" evidence="8">
    <location>
        <position position="682"/>
    </location>
</feature>
<dbReference type="PROSITE" id="PS00138">
    <property type="entry name" value="SUBTILASE_SER"/>
    <property type="match status" value="1"/>
</dbReference>